<dbReference type="EC" id="3.1.1.-" evidence="5"/>
<evidence type="ECO:0000256" key="1">
    <source>
        <dbReference type="ARBA" id="ARBA00022487"/>
    </source>
</evidence>
<keyword evidence="4" id="KW-1015">Disulfide bond</keyword>
<keyword evidence="3 5" id="KW-0378">Hydrolase</keyword>
<dbReference type="Proteomes" id="UP001152300">
    <property type="component" value="Unassembled WGS sequence"/>
</dbReference>
<evidence type="ECO:0000256" key="2">
    <source>
        <dbReference type="ARBA" id="ARBA00022729"/>
    </source>
</evidence>
<dbReference type="InterPro" id="IPR011118">
    <property type="entry name" value="Tannase/feruloyl_esterase"/>
</dbReference>
<evidence type="ECO:0000256" key="5">
    <source>
        <dbReference type="RuleBase" id="RU361238"/>
    </source>
</evidence>
<sequence>MNLIIAACDSMDGKTDGVVARTDLCKLNFNLNSTIGYYCAAVAASTGEPSSPATPVQNGTVSAQAVAVAVAAKILDGLHESQGRHAYVSYQPSTSYYDAVTRAGQKMGYTRGNPG</sequence>
<dbReference type="Pfam" id="PF07519">
    <property type="entry name" value="Tannase"/>
    <property type="match status" value="1"/>
</dbReference>
<reference evidence="6" key="1">
    <citation type="submission" date="2022-11" db="EMBL/GenBank/DDBJ databases">
        <title>Genome Resource of Sclerotinia nivalis Strain SnTB1, a Plant Pathogen Isolated from American Ginseng.</title>
        <authorList>
            <person name="Fan S."/>
        </authorList>
    </citation>
    <scope>NUCLEOTIDE SEQUENCE</scope>
    <source>
        <strain evidence="6">SnTB1</strain>
    </source>
</reference>
<dbReference type="GO" id="GO:0052689">
    <property type="term" value="F:carboxylic ester hydrolase activity"/>
    <property type="evidence" value="ECO:0007669"/>
    <property type="project" value="UniProtKB-KW"/>
</dbReference>
<keyword evidence="1" id="KW-0719">Serine esterase</keyword>
<keyword evidence="7" id="KW-1185">Reference proteome</keyword>
<name>A0A9X0APM8_9HELO</name>
<protein>
    <recommendedName>
        <fullName evidence="5">Carboxylic ester hydrolase</fullName>
        <ecNumber evidence="5">3.1.1.-</ecNumber>
    </recommendedName>
</protein>
<comment type="similarity">
    <text evidence="5">Belongs to the tannase family.</text>
</comment>
<accession>A0A9X0APM8</accession>
<comment type="caution">
    <text evidence="6">The sequence shown here is derived from an EMBL/GenBank/DDBJ whole genome shotgun (WGS) entry which is preliminary data.</text>
</comment>
<dbReference type="EMBL" id="JAPEIS010000005">
    <property type="protein sequence ID" value="KAJ8066622.1"/>
    <property type="molecule type" value="Genomic_DNA"/>
</dbReference>
<dbReference type="PANTHER" id="PTHR33938:SF16">
    <property type="entry name" value="CARBOXYLIC ESTER HYDROLASE"/>
    <property type="match status" value="1"/>
</dbReference>
<evidence type="ECO:0000256" key="3">
    <source>
        <dbReference type="ARBA" id="ARBA00022801"/>
    </source>
</evidence>
<proteinExistence type="inferred from homology"/>
<organism evidence="6 7">
    <name type="scientific">Sclerotinia nivalis</name>
    <dbReference type="NCBI Taxonomy" id="352851"/>
    <lineage>
        <taxon>Eukaryota</taxon>
        <taxon>Fungi</taxon>
        <taxon>Dikarya</taxon>
        <taxon>Ascomycota</taxon>
        <taxon>Pezizomycotina</taxon>
        <taxon>Leotiomycetes</taxon>
        <taxon>Helotiales</taxon>
        <taxon>Sclerotiniaceae</taxon>
        <taxon>Sclerotinia</taxon>
    </lineage>
</organism>
<keyword evidence="2" id="KW-0732">Signal</keyword>
<dbReference type="AlphaFoldDB" id="A0A9X0APM8"/>
<dbReference type="OrthoDB" id="3039123at2759"/>
<gene>
    <name evidence="6" type="ORF">OCU04_005669</name>
</gene>
<evidence type="ECO:0000256" key="4">
    <source>
        <dbReference type="ARBA" id="ARBA00023157"/>
    </source>
</evidence>
<dbReference type="PANTHER" id="PTHR33938">
    <property type="entry name" value="FERULOYL ESTERASE B-RELATED"/>
    <property type="match status" value="1"/>
</dbReference>
<evidence type="ECO:0000313" key="7">
    <source>
        <dbReference type="Proteomes" id="UP001152300"/>
    </source>
</evidence>
<evidence type="ECO:0000313" key="6">
    <source>
        <dbReference type="EMBL" id="KAJ8066622.1"/>
    </source>
</evidence>